<evidence type="ECO:0000256" key="1">
    <source>
        <dbReference type="SAM" id="MobiDB-lite"/>
    </source>
</evidence>
<gene>
    <name evidence="2" type="ORF">PSACC_01950</name>
</gene>
<dbReference type="EMBL" id="MTSL01000134">
    <property type="protein sequence ID" value="PJF18274.1"/>
    <property type="molecule type" value="Genomic_DNA"/>
</dbReference>
<comment type="caution">
    <text evidence="2">The sequence shown here is derived from an EMBL/GenBank/DDBJ whole genome shotgun (WGS) entry which is preliminary data.</text>
</comment>
<feature type="compositionally biased region" description="Polar residues" evidence="1">
    <location>
        <begin position="46"/>
        <end position="66"/>
    </location>
</feature>
<reference evidence="2 3" key="1">
    <citation type="submission" date="2016-10" db="EMBL/GenBank/DDBJ databases">
        <title>The genome of Paramicrosporidium saccamoebae is the missing link in understanding Cryptomycota and Microsporidia evolution.</title>
        <authorList>
            <person name="Quandt C.A."/>
            <person name="Beaudet D."/>
            <person name="Corsaro D."/>
            <person name="Michel R."/>
            <person name="Corradi N."/>
            <person name="James T."/>
        </authorList>
    </citation>
    <scope>NUCLEOTIDE SEQUENCE [LARGE SCALE GENOMIC DNA]</scope>
    <source>
        <strain evidence="2 3">KSL3</strain>
    </source>
</reference>
<organism evidence="2 3">
    <name type="scientific">Paramicrosporidium saccamoebae</name>
    <dbReference type="NCBI Taxonomy" id="1246581"/>
    <lineage>
        <taxon>Eukaryota</taxon>
        <taxon>Fungi</taxon>
        <taxon>Fungi incertae sedis</taxon>
        <taxon>Cryptomycota</taxon>
        <taxon>Cryptomycota incertae sedis</taxon>
        <taxon>Paramicrosporidium</taxon>
    </lineage>
</organism>
<dbReference type="STRING" id="1246581.A0A2H9TKJ7"/>
<proteinExistence type="predicted"/>
<protein>
    <submittedName>
        <fullName evidence="2">Uncharacterized protein</fullName>
    </submittedName>
</protein>
<evidence type="ECO:0000313" key="2">
    <source>
        <dbReference type="EMBL" id="PJF18274.1"/>
    </source>
</evidence>
<dbReference type="AlphaFoldDB" id="A0A2H9TKJ7"/>
<dbReference type="OrthoDB" id="10069349at2759"/>
<accession>A0A2H9TKJ7</accession>
<feature type="region of interest" description="Disordered" evidence="1">
    <location>
        <begin position="37"/>
        <end position="75"/>
    </location>
</feature>
<name>A0A2H9TKJ7_9FUNG</name>
<evidence type="ECO:0000313" key="3">
    <source>
        <dbReference type="Proteomes" id="UP000240830"/>
    </source>
</evidence>
<dbReference type="Proteomes" id="UP000240830">
    <property type="component" value="Unassembled WGS sequence"/>
</dbReference>
<sequence length="75" mass="8129">MTPNPESALNEDAGKMILDDFDGFTKKAKLLATIHAGASPIKADQENTSSANPISRKTATLTSSLSETRRKLRRL</sequence>
<keyword evidence="3" id="KW-1185">Reference proteome</keyword>